<dbReference type="InterPro" id="IPR005024">
    <property type="entry name" value="Snf7_fam"/>
</dbReference>
<evidence type="ECO:0000256" key="2">
    <source>
        <dbReference type="ARBA" id="ARBA00006190"/>
    </source>
</evidence>
<feature type="coiled-coil region" evidence="7">
    <location>
        <begin position="15"/>
        <end position="42"/>
    </location>
</feature>
<evidence type="ECO:0000313" key="11">
    <source>
        <dbReference type="WBParaSite" id="TASK_0000034701-mRNA-1"/>
    </source>
</evidence>
<dbReference type="GO" id="GO:0005771">
    <property type="term" value="C:multivesicular body"/>
    <property type="evidence" value="ECO:0007669"/>
    <property type="project" value="TreeGrafter"/>
</dbReference>
<dbReference type="WBParaSite" id="TASK_0000034701-mRNA-1">
    <property type="protein sequence ID" value="TASK_0000034701-mRNA-1"/>
    <property type="gene ID" value="TASK_0000034701"/>
</dbReference>
<dbReference type="GO" id="GO:0032511">
    <property type="term" value="P:late endosome to vacuole transport via multivesicular body sorting pathway"/>
    <property type="evidence" value="ECO:0007669"/>
    <property type="project" value="TreeGrafter"/>
</dbReference>
<keyword evidence="5" id="KW-0653">Protein transport</keyword>
<evidence type="ECO:0000313" key="9">
    <source>
        <dbReference type="EMBL" id="VDK20718.1"/>
    </source>
</evidence>
<gene>
    <name evidence="9" type="ORF">TASK_LOCUS348</name>
</gene>
<dbReference type="GO" id="GO:0000815">
    <property type="term" value="C:ESCRT III complex"/>
    <property type="evidence" value="ECO:0007669"/>
    <property type="project" value="TreeGrafter"/>
</dbReference>
<comment type="subcellular location">
    <subcellularLocation>
        <location evidence="1">Endosome membrane</location>
    </subcellularLocation>
</comment>
<evidence type="ECO:0000256" key="4">
    <source>
        <dbReference type="ARBA" id="ARBA00022753"/>
    </source>
</evidence>
<evidence type="ECO:0000313" key="10">
    <source>
        <dbReference type="Proteomes" id="UP000282613"/>
    </source>
</evidence>
<dbReference type="PANTHER" id="PTHR22761">
    <property type="entry name" value="CHARGED MULTIVESICULAR BODY PROTEIN"/>
    <property type="match status" value="1"/>
</dbReference>
<evidence type="ECO:0000256" key="1">
    <source>
        <dbReference type="ARBA" id="ARBA00004608"/>
    </source>
</evidence>
<sequence length="213" mass="23957">MGIPFSRHKSRVTEHDKAVLQLKQQRDELKRYSRRINNSIEKDTATIKELVSRKQKQRALLLLKKKKYQEKLLEQSEQHLTTVEGLINDLEFAQVQVQVVESLRKGNEALKKLNDLMKLEDVEKILSDAQEAQDYQSELSALIAGNLTSRDDTEVEAELERLLASDVAGDLPTVPDHEVPLPPSSLSNATMVKKSESKCNNSSHSSGCNGKPV</sequence>
<evidence type="ECO:0000256" key="6">
    <source>
        <dbReference type="ARBA" id="ARBA00023136"/>
    </source>
</evidence>
<keyword evidence="10" id="KW-1185">Reference proteome</keyword>
<evidence type="ECO:0000256" key="3">
    <source>
        <dbReference type="ARBA" id="ARBA00022448"/>
    </source>
</evidence>
<dbReference type="Proteomes" id="UP000282613">
    <property type="component" value="Unassembled WGS sequence"/>
</dbReference>
<comment type="similarity">
    <text evidence="2">Belongs to the SNF7 family.</text>
</comment>
<evidence type="ECO:0000256" key="8">
    <source>
        <dbReference type="SAM" id="MobiDB-lite"/>
    </source>
</evidence>
<dbReference type="AlphaFoldDB" id="A0A0R3VT15"/>
<reference evidence="11" key="1">
    <citation type="submission" date="2017-02" db="UniProtKB">
        <authorList>
            <consortium name="WormBaseParasite"/>
        </authorList>
    </citation>
    <scope>IDENTIFICATION</scope>
</reference>
<name>A0A0R3VT15_TAEAS</name>
<keyword evidence="3" id="KW-0813">Transport</keyword>
<accession>A0A0R3VT15</accession>
<protein>
    <submittedName>
        <fullName evidence="11">Charged multivesicular body protein 6</fullName>
    </submittedName>
</protein>
<keyword evidence="6" id="KW-0472">Membrane</keyword>
<keyword evidence="4" id="KW-0967">Endosome</keyword>
<proteinExistence type="inferred from homology"/>
<dbReference type="OrthoDB" id="441172at2759"/>
<dbReference type="EMBL" id="UYRS01000042">
    <property type="protein sequence ID" value="VDK20718.1"/>
    <property type="molecule type" value="Genomic_DNA"/>
</dbReference>
<dbReference type="PANTHER" id="PTHR22761:SF5">
    <property type="entry name" value="CHARGED MULTIVESICULAR BODY PROTEIN 6"/>
    <property type="match status" value="1"/>
</dbReference>
<dbReference type="GO" id="GO:0015031">
    <property type="term" value="P:protein transport"/>
    <property type="evidence" value="ECO:0007669"/>
    <property type="project" value="UniProtKB-KW"/>
</dbReference>
<dbReference type="STRING" id="60517.A0A0R3VT15"/>
<dbReference type="Pfam" id="PF03357">
    <property type="entry name" value="Snf7"/>
    <property type="match status" value="1"/>
</dbReference>
<evidence type="ECO:0000256" key="5">
    <source>
        <dbReference type="ARBA" id="ARBA00022927"/>
    </source>
</evidence>
<organism evidence="11">
    <name type="scientific">Taenia asiatica</name>
    <name type="common">Asian tapeworm</name>
    <dbReference type="NCBI Taxonomy" id="60517"/>
    <lineage>
        <taxon>Eukaryota</taxon>
        <taxon>Metazoa</taxon>
        <taxon>Spiralia</taxon>
        <taxon>Lophotrochozoa</taxon>
        <taxon>Platyhelminthes</taxon>
        <taxon>Cestoda</taxon>
        <taxon>Eucestoda</taxon>
        <taxon>Cyclophyllidea</taxon>
        <taxon>Taeniidae</taxon>
        <taxon>Taenia</taxon>
    </lineage>
</organism>
<feature type="region of interest" description="Disordered" evidence="8">
    <location>
        <begin position="170"/>
        <end position="213"/>
    </location>
</feature>
<dbReference type="GO" id="GO:0006900">
    <property type="term" value="P:vesicle budding from membrane"/>
    <property type="evidence" value="ECO:0007669"/>
    <property type="project" value="TreeGrafter"/>
</dbReference>
<keyword evidence="7" id="KW-0175">Coiled coil</keyword>
<dbReference type="Gene3D" id="6.10.140.1230">
    <property type="match status" value="1"/>
</dbReference>
<feature type="compositionally biased region" description="Low complexity" evidence="8">
    <location>
        <begin position="198"/>
        <end position="213"/>
    </location>
</feature>
<evidence type="ECO:0000256" key="7">
    <source>
        <dbReference type="SAM" id="Coils"/>
    </source>
</evidence>
<reference evidence="9 10" key="2">
    <citation type="submission" date="2018-11" db="EMBL/GenBank/DDBJ databases">
        <authorList>
            <consortium name="Pathogen Informatics"/>
        </authorList>
    </citation>
    <scope>NUCLEOTIDE SEQUENCE [LARGE SCALE GENOMIC DNA]</scope>
</reference>